<accession>A0A1Y3Z4C5</accession>
<dbReference type="GO" id="GO:0008168">
    <property type="term" value="F:methyltransferase activity"/>
    <property type="evidence" value="ECO:0007669"/>
    <property type="project" value="UniProtKB-KW"/>
</dbReference>
<gene>
    <name evidence="3" type="ORF">B5F97_02820</name>
</gene>
<sequence length="421" mass="47240">MEKTRMTEIHSQDTLHFIRTHRREDVRLLALQAHRYPSVDMPAAITQISGWQIAREKIPAWAENEKILYPVHLSLEQCSSEVTARYKAEIINRLLKPEQQSSEENATPVSGNSVTDLTGGFGIDCAFLSSCFRKATYVERQQTLCEIARHNFPALGLNHISVCHEDSIHHLQEMKPVDWIFIDPARRDGHGGKTIAISECEPDVSALEDLLLEKASHVLVKLSPMLDLTLALHDLKHVQAAHVVSVNNECKELLLVLGHEINLSSEEVPIHCANLTASQKAQNLLFTRQQEKEHPCPYTSTLKAYLYEPNASILKAGAFRSVSSIYNVEKLHPNSHLYTSDAYIPDFPGRKFRITGSSSLNKKGLKELIGTEKKANLTVRNFPTSVAELRKRLKLADGGDIYLFATTLADEKKLLIACKQP</sequence>
<evidence type="ECO:0000313" key="3">
    <source>
        <dbReference type="EMBL" id="OUO02470.1"/>
    </source>
</evidence>
<protein>
    <submittedName>
        <fullName evidence="3">SAM-dependent methyltransferase</fullName>
    </submittedName>
</protein>
<dbReference type="Gene3D" id="1.10.10.1110">
    <property type="entry name" value="Methyltransferase PG1098, N-terminal domain"/>
    <property type="match status" value="1"/>
</dbReference>
<name>A0A1Y3Z4C5_9BACE</name>
<feature type="domain" description="PG-1098 ferredoxin-like" evidence="2">
    <location>
        <begin position="305"/>
        <end position="348"/>
    </location>
</feature>
<dbReference type="Pfam" id="PF22013">
    <property type="entry name" value="PG_1098_Fer"/>
    <property type="match status" value="1"/>
</dbReference>
<dbReference type="Proteomes" id="UP000195386">
    <property type="component" value="Unassembled WGS sequence"/>
</dbReference>
<dbReference type="GO" id="GO:0032259">
    <property type="term" value="P:methylation"/>
    <property type="evidence" value="ECO:0007669"/>
    <property type="project" value="UniProtKB-KW"/>
</dbReference>
<evidence type="ECO:0000259" key="2">
    <source>
        <dbReference type="Pfam" id="PF22013"/>
    </source>
</evidence>
<proteinExistence type="predicted"/>
<dbReference type="RefSeq" id="WP_087425373.1">
    <property type="nucleotide sequence ID" value="NZ_NFII01000002.1"/>
</dbReference>
<keyword evidence="3" id="KW-0489">Methyltransferase</keyword>
<dbReference type="EMBL" id="NFII01000002">
    <property type="protein sequence ID" value="OUO02470.1"/>
    <property type="molecule type" value="Genomic_DNA"/>
</dbReference>
<dbReference type="Pfam" id="PF18096">
    <property type="entry name" value="Thump_like"/>
    <property type="match status" value="1"/>
</dbReference>
<dbReference type="AlphaFoldDB" id="A0A1Y3Z4C5"/>
<dbReference type="InterPro" id="IPR054168">
    <property type="entry name" value="PG_1098_Fer"/>
</dbReference>
<dbReference type="InterPro" id="IPR029063">
    <property type="entry name" value="SAM-dependent_MTases_sf"/>
</dbReference>
<comment type="caution">
    <text evidence="3">The sequence shown here is derived from an EMBL/GenBank/DDBJ whole genome shotgun (WGS) entry which is preliminary data.</text>
</comment>
<evidence type="ECO:0000313" key="4">
    <source>
        <dbReference type="Proteomes" id="UP000195386"/>
    </source>
</evidence>
<keyword evidence="3" id="KW-0808">Transferase</keyword>
<dbReference type="Gene3D" id="3.40.50.150">
    <property type="entry name" value="Vaccinia Virus protein VP39"/>
    <property type="match status" value="1"/>
</dbReference>
<dbReference type="SUPFAM" id="SSF53335">
    <property type="entry name" value="S-adenosyl-L-methionine-dependent methyltransferases"/>
    <property type="match status" value="1"/>
</dbReference>
<reference evidence="4" key="1">
    <citation type="submission" date="2017-04" db="EMBL/GenBank/DDBJ databases">
        <title>Function of individual gut microbiota members based on whole genome sequencing of pure cultures obtained from chicken caecum.</title>
        <authorList>
            <person name="Medvecky M."/>
            <person name="Cejkova D."/>
            <person name="Polansky O."/>
            <person name="Karasova D."/>
            <person name="Kubasova T."/>
            <person name="Cizek A."/>
            <person name="Rychlik I."/>
        </authorList>
    </citation>
    <scope>NUCLEOTIDE SEQUENCE [LARGE SCALE GENOMIC DNA]</scope>
    <source>
        <strain evidence="4">An43</strain>
    </source>
</reference>
<dbReference type="InterPro" id="IPR041497">
    <property type="entry name" value="Thump-like"/>
</dbReference>
<feature type="domain" description="THUMP-like" evidence="1">
    <location>
        <begin position="349"/>
        <end position="419"/>
    </location>
</feature>
<organism evidence="3 4">
    <name type="scientific">Bacteroides clarus</name>
    <dbReference type="NCBI Taxonomy" id="626929"/>
    <lineage>
        <taxon>Bacteria</taxon>
        <taxon>Pseudomonadati</taxon>
        <taxon>Bacteroidota</taxon>
        <taxon>Bacteroidia</taxon>
        <taxon>Bacteroidales</taxon>
        <taxon>Bacteroidaceae</taxon>
        <taxon>Bacteroides</taxon>
    </lineage>
</organism>
<evidence type="ECO:0000259" key="1">
    <source>
        <dbReference type="Pfam" id="PF18096"/>
    </source>
</evidence>